<evidence type="ECO:0000313" key="7">
    <source>
        <dbReference type="Proteomes" id="UP000652430"/>
    </source>
</evidence>
<gene>
    <name evidence="6" type="ORF">GCM10008023_17720</name>
</gene>
<evidence type="ECO:0000256" key="4">
    <source>
        <dbReference type="ARBA" id="ARBA00023288"/>
    </source>
</evidence>
<dbReference type="RefSeq" id="WP_133186171.1">
    <property type="nucleotide sequence ID" value="NZ_BNAQ01000002.1"/>
</dbReference>
<dbReference type="Proteomes" id="UP000652430">
    <property type="component" value="Unassembled WGS sequence"/>
</dbReference>
<dbReference type="EMBL" id="BNAQ01000002">
    <property type="protein sequence ID" value="GHH15202.1"/>
    <property type="molecule type" value="Genomic_DNA"/>
</dbReference>
<organism evidence="6 7">
    <name type="scientific">Sphingomonas glacialis</name>
    <dbReference type="NCBI Taxonomy" id="658225"/>
    <lineage>
        <taxon>Bacteria</taxon>
        <taxon>Pseudomonadati</taxon>
        <taxon>Pseudomonadota</taxon>
        <taxon>Alphaproteobacteria</taxon>
        <taxon>Sphingomonadales</taxon>
        <taxon>Sphingomonadaceae</taxon>
        <taxon>Sphingomonas</taxon>
    </lineage>
</organism>
<comment type="caution">
    <text evidence="6">The sequence shown here is derived from an EMBL/GenBank/DDBJ whole genome shotgun (WGS) entry which is preliminary data.</text>
</comment>
<accession>A0ABQ3LGC4</accession>
<comment type="subcellular location">
    <subcellularLocation>
        <location evidence="1">Cell outer membrane</location>
        <topology evidence="1">Lipid-anchor</topology>
    </subcellularLocation>
</comment>
<reference evidence="7" key="1">
    <citation type="journal article" date="2019" name="Int. J. Syst. Evol. Microbiol.">
        <title>The Global Catalogue of Microorganisms (GCM) 10K type strain sequencing project: providing services to taxonomists for standard genome sequencing and annotation.</title>
        <authorList>
            <consortium name="The Broad Institute Genomics Platform"/>
            <consortium name="The Broad Institute Genome Sequencing Center for Infectious Disease"/>
            <person name="Wu L."/>
            <person name="Ma J."/>
        </authorList>
    </citation>
    <scope>NUCLEOTIDE SEQUENCE [LARGE SCALE GENOMIC DNA]</scope>
    <source>
        <strain evidence="7">CGMCC 1.8957</strain>
    </source>
</reference>
<evidence type="ECO:0000256" key="3">
    <source>
        <dbReference type="ARBA" id="ARBA00015281"/>
    </source>
</evidence>
<evidence type="ECO:0000313" key="6">
    <source>
        <dbReference type="EMBL" id="GHH15202.1"/>
    </source>
</evidence>
<name>A0ABQ3LGC4_9SPHN</name>
<keyword evidence="4" id="KW-0449">Lipoprotein</keyword>
<proteinExistence type="inferred from homology"/>
<comment type="similarity">
    <text evidence="2">Belongs to the rickettsiale 17 kDa surface antigen family.</text>
</comment>
<dbReference type="InterPro" id="IPR008816">
    <property type="entry name" value="Gly_zipper_2TM_dom"/>
</dbReference>
<sequence>MRTLILALSAAAVTIPATMVAPATHAEARDHRHHYQPRVYEGRDGRRYCRHSDGTTGLLVGGVGGALLGNSIAGRGDKTLGTVLGGVAGAFGGRALDRASTADRRCN</sequence>
<keyword evidence="7" id="KW-1185">Reference proteome</keyword>
<feature type="domain" description="Glycine zipper 2TM" evidence="5">
    <location>
        <begin position="57"/>
        <end position="95"/>
    </location>
</feature>
<evidence type="ECO:0000259" key="5">
    <source>
        <dbReference type="Pfam" id="PF05433"/>
    </source>
</evidence>
<dbReference type="Pfam" id="PF05433">
    <property type="entry name" value="Rick_17kDa_Anti"/>
    <property type="match status" value="1"/>
</dbReference>
<protein>
    <recommendedName>
        <fullName evidence="3">17 kDa surface antigen</fullName>
    </recommendedName>
</protein>
<evidence type="ECO:0000256" key="2">
    <source>
        <dbReference type="ARBA" id="ARBA00008681"/>
    </source>
</evidence>
<evidence type="ECO:0000256" key="1">
    <source>
        <dbReference type="ARBA" id="ARBA00004459"/>
    </source>
</evidence>